<comment type="caution">
    <text evidence="2">The sequence shown here is derived from an EMBL/GenBank/DDBJ whole genome shotgun (WGS) entry which is preliminary data.</text>
</comment>
<protein>
    <submittedName>
        <fullName evidence="2">Uncharacterized protein</fullName>
    </submittedName>
</protein>
<sequence length="79" mass="8679">MSEQQPFRHNLRFEHHGTVQNPAHTPDGPRPGRVTAGETTVTCTCGLDTGALPSDEARMVYEVHRNVIRDETSAGIPRA</sequence>
<accession>A0A919GSS3</accession>
<dbReference type="RefSeq" id="WP_031151410.1">
    <property type="nucleotide sequence ID" value="NZ_BNEE01000004.1"/>
</dbReference>
<proteinExistence type="predicted"/>
<feature type="region of interest" description="Disordered" evidence="1">
    <location>
        <begin position="1"/>
        <end position="37"/>
    </location>
</feature>
<organism evidence="2 3">
    <name type="scientific">Streptomyces xanthophaeus</name>
    <dbReference type="NCBI Taxonomy" id="67385"/>
    <lineage>
        <taxon>Bacteria</taxon>
        <taxon>Bacillati</taxon>
        <taxon>Actinomycetota</taxon>
        <taxon>Actinomycetes</taxon>
        <taxon>Kitasatosporales</taxon>
        <taxon>Streptomycetaceae</taxon>
        <taxon>Streptomyces</taxon>
    </lineage>
</organism>
<reference evidence="2" key="1">
    <citation type="submission" date="2020-09" db="EMBL/GenBank/DDBJ databases">
        <title>Whole genome shotgun sequence of Streptomyces xanthophaeus NBRC 12829.</title>
        <authorList>
            <person name="Komaki H."/>
            <person name="Tamura T."/>
        </authorList>
    </citation>
    <scope>NUCLEOTIDE SEQUENCE</scope>
    <source>
        <strain evidence="2">NBRC 12829</strain>
    </source>
</reference>
<gene>
    <name evidence="2" type="ORF">Sxan_08660</name>
</gene>
<dbReference type="AlphaFoldDB" id="A0A919GSS3"/>
<evidence type="ECO:0000256" key="1">
    <source>
        <dbReference type="SAM" id="MobiDB-lite"/>
    </source>
</evidence>
<name>A0A919GSS3_9ACTN</name>
<evidence type="ECO:0000313" key="2">
    <source>
        <dbReference type="EMBL" id="GHI83502.1"/>
    </source>
</evidence>
<evidence type="ECO:0000313" key="3">
    <source>
        <dbReference type="Proteomes" id="UP000600026"/>
    </source>
</evidence>
<dbReference type="OrthoDB" id="4244312at2"/>
<dbReference type="EMBL" id="BNEE01000004">
    <property type="protein sequence ID" value="GHI83502.1"/>
    <property type="molecule type" value="Genomic_DNA"/>
</dbReference>
<keyword evidence="3" id="KW-1185">Reference proteome</keyword>
<dbReference type="Proteomes" id="UP000600026">
    <property type="component" value="Unassembled WGS sequence"/>
</dbReference>
<dbReference type="GeneID" id="96801558"/>